<keyword evidence="1" id="KW-0677">Repeat</keyword>
<sequence>MKQRHRFLAILTVLCLLGTLLPATVLATEGQMPGHLNDCSYCCNHNHTEDCGYAEAVGGQPCGHIHDETCGYAGETAQADCPNGADCTGGEDGHVDHAEAIPGSPCCHTHDEGCGYAAAAEGQDCGHVCGEDEWLCAEGCPVAAADGEAGAASKAAAVDAEAEGSYAALASDAQTRYDTVAAALEHAADTDTLVIYGRVRWGGAAEQEYPGRAVTITGADEGASIVMNGADGRTMNGSGDEPIDESPNVTEFPCAVTFRAISLETSMGINFFYANGYRLEIDSDVTIETNGSICSNETSGSNLLAIGGSWNHTVDSAEMILNAGRYEAVIGGGMGQNVTGSTAVTVGGAATAGDVIGGGYRGDVGGSTQVTVNTAANKVAGGGNQGHVAGDTAVTINGSTSIYSVIGGCWGSGHVGGNTSVVISGEGKVTGGSVYGGCDSDSRALVATDNNQRYSKKANEQVMYPAPRAIAGGECYVGGSTAVTVAGEVAGGVYGGCDYPVRGNTSVTVSGTVGTSPDWYTGVYGSGNHNRYNPGADGSVGGNTYVEITESGRVLRELTNSLGVCGGVVGGGYSGAVKGDTMVVINGVVGNDVLGGTVFGGGARGGDVRGTANVVINRPVANATEQADDWFGFGAYGLGIGRVCGVYGGTFNGIMSGGTNVVINVDMGAAPVYGGSVVGNVDGSTAVTLNDGAGARLVMAGGGLECPMGYREEGTGLVGGGAAVTLKGSATAGTICGYENYETDAGTARSVNGAATVLFDGCTGAVQQIQSMDLVRVANASDTTIDNEGRDNEQLINVADLTIDKGGRLHLLADAHILGNYAGAAAEDKGTLVISAGKTLTADGTVTGQTDISIVDTETDKPAEAQVYVVSGAGSATESGDYHWIDRRTGLAMEWKANEDASSQWWLVKYDEPVTPPDEPGTTTRYTVTVNYLSAEDGSELAESYTIRRSEGSRYDVSAQAAKTIAGFTLDRVEGETEGALKGDVTVNVYYTKDSGTTPGGDPTPPVTEPETPDVNIDDGDVPTADLPELPAQPETTDETVIVEGEVPLGDLPQTGTEAAQADPAVTLGLAALVLSLALAGVTATLFRRKEDAE</sequence>
<evidence type="ECO:0000259" key="5">
    <source>
        <dbReference type="Pfam" id="PF06458"/>
    </source>
</evidence>
<keyword evidence="3" id="KW-0812">Transmembrane</keyword>
<evidence type="ECO:0000256" key="3">
    <source>
        <dbReference type="SAM" id="Phobius"/>
    </source>
</evidence>
<comment type="caution">
    <text evidence="6">The sequence shown here is derived from an EMBL/GenBank/DDBJ whole genome shotgun (WGS) entry which is preliminary data.</text>
</comment>
<gene>
    <name evidence="6" type="ORF">H8S62_06660</name>
</gene>
<feature type="chain" id="PRO_5035242451" evidence="4">
    <location>
        <begin position="28"/>
        <end position="1094"/>
    </location>
</feature>
<accession>A0A8J6JBZ7</accession>
<feature type="signal peptide" evidence="4">
    <location>
        <begin position="1"/>
        <end position="27"/>
    </location>
</feature>
<proteinExistence type="predicted"/>
<evidence type="ECO:0000313" key="7">
    <source>
        <dbReference type="Proteomes" id="UP000607645"/>
    </source>
</evidence>
<feature type="transmembrane region" description="Helical" evidence="3">
    <location>
        <begin position="1065"/>
        <end position="1087"/>
    </location>
</feature>
<keyword evidence="4" id="KW-0732">Signal</keyword>
<feature type="domain" description="MucBP" evidence="5">
    <location>
        <begin position="927"/>
        <end position="992"/>
    </location>
</feature>
<evidence type="ECO:0000256" key="1">
    <source>
        <dbReference type="ARBA" id="ARBA00022737"/>
    </source>
</evidence>
<dbReference type="RefSeq" id="WP_186918818.1">
    <property type="nucleotide sequence ID" value="NZ_JACOPQ010000004.1"/>
</dbReference>
<dbReference type="EMBL" id="JACOPQ010000004">
    <property type="protein sequence ID" value="MBC5736691.1"/>
    <property type="molecule type" value="Genomic_DNA"/>
</dbReference>
<evidence type="ECO:0000256" key="4">
    <source>
        <dbReference type="SAM" id="SignalP"/>
    </source>
</evidence>
<reference evidence="6" key="1">
    <citation type="submission" date="2020-08" db="EMBL/GenBank/DDBJ databases">
        <title>Genome public.</title>
        <authorList>
            <person name="Liu C."/>
            <person name="Sun Q."/>
        </authorList>
    </citation>
    <scope>NUCLEOTIDE SEQUENCE</scope>
    <source>
        <strain evidence="6">NSJ-52</strain>
    </source>
</reference>
<name>A0A8J6JBZ7_9FIRM</name>
<keyword evidence="3" id="KW-0472">Membrane</keyword>
<dbReference type="Proteomes" id="UP000607645">
    <property type="component" value="Unassembled WGS sequence"/>
</dbReference>
<protein>
    <submittedName>
        <fullName evidence="6">MucBP domain-containing protein</fullName>
    </submittedName>
</protein>
<dbReference type="InterPro" id="IPR009459">
    <property type="entry name" value="MucBP_dom"/>
</dbReference>
<organism evidence="6 7">
    <name type="scientific">Lawsonibacter faecis</name>
    <dbReference type="NCBI Taxonomy" id="2763052"/>
    <lineage>
        <taxon>Bacteria</taxon>
        <taxon>Bacillati</taxon>
        <taxon>Bacillota</taxon>
        <taxon>Clostridia</taxon>
        <taxon>Eubacteriales</taxon>
        <taxon>Oscillospiraceae</taxon>
        <taxon>Lawsonibacter</taxon>
    </lineage>
</organism>
<dbReference type="Pfam" id="PF06458">
    <property type="entry name" value="MucBP"/>
    <property type="match status" value="1"/>
</dbReference>
<keyword evidence="3" id="KW-1133">Transmembrane helix</keyword>
<feature type="region of interest" description="Disordered" evidence="2">
    <location>
        <begin position="993"/>
        <end position="1014"/>
    </location>
</feature>
<evidence type="ECO:0000256" key="2">
    <source>
        <dbReference type="SAM" id="MobiDB-lite"/>
    </source>
</evidence>
<evidence type="ECO:0000313" key="6">
    <source>
        <dbReference type="EMBL" id="MBC5736691.1"/>
    </source>
</evidence>
<dbReference type="AlphaFoldDB" id="A0A8J6JBZ7"/>
<keyword evidence="7" id="KW-1185">Reference proteome</keyword>
<dbReference type="Gene3D" id="3.10.20.320">
    <property type="entry name" value="Putative peptidoglycan bound protein (lpxtg motif)"/>
    <property type="match status" value="1"/>
</dbReference>